<accession>A0A1I7TDM1</accession>
<evidence type="ECO:0000313" key="3">
    <source>
        <dbReference type="WBParaSite" id="Csp11.Scaffold586.g4890.t1"/>
    </source>
</evidence>
<dbReference type="SUPFAM" id="SSF64484">
    <property type="entry name" value="beta and beta-prime subunits of DNA dependent RNA-polymerase"/>
    <property type="match status" value="1"/>
</dbReference>
<feature type="compositionally biased region" description="Basic and acidic residues" evidence="1">
    <location>
        <begin position="1"/>
        <end position="16"/>
    </location>
</feature>
<protein>
    <submittedName>
        <fullName evidence="3">Protein phosphatase inhibitor</fullName>
    </submittedName>
</protein>
<dbReference type="AlphaFoldDB" id="A0A1I7TDM1"/>
<sequence>MCDVCSQKERNEIDKDVGEEDNVNSPSSRIVMGALPRGGTGSFDLLLDTNMQSEREEMEAERAAKRGSKLNKF</sequence>
<reference evidence="3" key="1">
    <citation type="submission" date="2016-11" db="UniProtKB">
        <authorList>
            <consortium name="WormBaseParasite"/>
        </authorList>
    </citation>
    <scope>IDENTIFICATION</scope>
</reference>
<organism evidence="2 3">
    <name type="scientific">Caenorhabditis tropicalis</name>
    <dbReference type="NCBI Taxonomy" id="1561998"/>
    <lineage>
        <taxon>Eukaryota</taxon>
        <taxon>Metazoa</taxon>
        <taxon>Ecdysozoa</taxon>
        <taxon>Nematoda</taxon>
        <taxon>Chromadorea</taxon>
        <taxon>Rhabditida</taxon>
        <taxon>Rhabditina</taxon>
        <taxon>Rhabditomorpha</taxon>
        <taxon>Rhabditoidea</taxon>
        <taxon>Rhabditidae</taxon>
        <taxon>Peloderinae</taxon>
        <taxon>Caenorhabditis</taxon>
    </lineage>
</organism>
<keyword evidence="2" id="KW-1185">Reference proteome</keyword>
<evidence type="ECO:0000256" key="1">
    <source>
        <dbReference type="SAM" id="MobiDB-lite"/>
    </source>
</evidence>
<dbReference type="WBParaSite" id="Csp11.Scaffold586.g4890.t1">
    <property type="protein sequence ID" value="Csp11.Scaffold586.g4890.t1"/>
    <property type="gene ID" value="Csp11.Scaffold586.g4890"/>
</dbReference>
<name>A0A1I7TDM1_9PELO</name>
<dbReference type="Proteomes" id="UP000095282">
    <property type="component" value="Unplaced"/>
</dbReference>
<proteinExistence type="predicted"/>
<feature type="region of interest" description="Disordered" evidence="1">
    <location>
        <begin position="1"/>
        <end position="42"/>
    </location>
</feature>
<dbReference type="eggNOG" id="KOG0262">
    <property type="taxonomic scope" value="Eukaryota"/>
</dbReference>
<evidence type="ECO:0000313" key="2">
    <source>
        <dbReference type="Proteomes" id="UP000095282"/>
    </source>
</evidence>
<dbReference type="STRING" id="1561998.A0A1I7TDM1"/>
<feature type="region of interest" description="Disordered" evidence="1">
    <location>
        <begin position="54"/>
        <end position="73"/>
    </location>
</feature>